<sequence length="415" mass="45641">MPQSWNIIEARSETKPDTAFDMPSVASRFDPSRLTASTEHDTQTNTVVIAIESINTFSLTNRTVLCPSSAGHTIRNEVTDDLSNTEPGTSTPLLHVLVNLHPLLGQEKTGTREEWSYGTQGAKCVAWHGVAWRGVAWHDSGGAAAVIAVSAKREAKVVFHLSPPGPRLAYCMAPDRGCVLPPSSGLQLTDNRRMNERPTRTIERRRPRYEPRLDSTRFDSTRLLPVLVPRSFSVCIQFCQGYGAADVGSRGRFGCVVSCVELNLVVVLLVLGLICYVQLTEARKKKNQSERGSDGGKPHRNGSSGKHERKRVHSGSKKNKPKKKEERRKNKTGEPTLPDAKSEAKPQRVKRQDGNSDDSEGVPLMLSAAFLHTVEPAKCHPDGRCPLSLPSRLNDDPKMETVSSEGGDHEEDEDV</sequence>
<reference evidence="2 3" key="2">
    <citation type="submission" date="2018-11" db="EMBL/GenBank/DDBJ databases">
        <authorList>
            <consortium name="Pathogen Informatics"/>
        </authorList>
    </citation>
    <scope>NUCLEOTIDE SEQUENCE [LARGE SCALE GENOMIC DNA]</scope>
</reference>
<dbReference type="EMBL" id="UZAM01008524">
    <property type="protein sequence ID" value="VDP05313.1"/>
    <property type="molecule type" value="Genomic_DNA"/>
</dbReference>
<keyword evidence="3" id="KW-1185">Reference proteome</keyword>
<reference evidence="4" key="1">
    <citation type="submission" date="2016-06" db="UniProtKB">
        <authorList>
            <consortium name="WormBaseParasite"/>
        </authorList>
    </citation>
    <scope>IDENTIFICATION</scope>
</reference>
<feature type="compositionally biased region" description="Basic and acidic residues" evidence="1">
    <location>
        <begin position="287"/>
        <end position="297"/>
    </location>
</feature>
<feature type="compositionally biased region" description="Basic and acidic residues" evidence="1">
    <location>
        <begin position="340"/>
        <end position="354"/>
    </location>
</feature>
<name>A0A183IMA3_9BILA</name>
<feature type="compositionally biased region" description="Basic and acidic residues" evidence="1">
    <location>
        <begin position="323"/>
        <end position="332"/>
    </location>
</feature>
<feature type="region of interest" description="Disordered" evidence="1">
    <location>
        <begin position="284"/>
        <end position="363"/>
    </location>
</feature>
<evidence type="ECO:0000313" key="3">
    <source>
        <dbReference type="Proteomes" id="UP000270296"/>
    </source>
</evidence>
<feature type="region of interest" description="Disordered" evidence="1">
    <location>
        <begin position="377"/>
        <end position="415"/>
    </location>
</feature>
<dbReference type="WBParaSite" id="SBAD_0000494501-mRNA-1">
    <property type="protein sequence ID" value="SBAD_0000494501-mRNA-1"/>
    <property type="gene ID" value="SBAD_0000494501"/>
</dbReference>
<evidence type="ECO:0000313" key="2">
    <source>
        <dbReference type="EMBL" id="VDP05313.1"/>
    </source>
</evidence>
<dbReference type="Proteomes" id="UP000270296">
    <property type="component" value="Unassembled WGS sequence"/>
</dbReference>
<protein>
    <submittedName>
        <fullName evidence="4">Transmembrane protein</fullName>
    </submittedName>
</protein>
<organism evidence="4">
    <name type="scientific">Soboliphyme baturini</name>
    <dbReference type="NCBI Taxonomy" id="241478"/>
    <lineage>
        <taxon>Eukaryota</taxon>
        <taxon>Metazoa</taxon>
        <taxon>Ecdysozoa</taxon>
        <taxon>Nematoda</taxon>
        <taxon>Enoplea</taxon>
        <taxon>Dorylaimia</taxon>
        <taxon>Dioctophymatida</taxon>
        <taxon>Dioctophymatoidea</taxon>
        <taxon>Soboliphymatidae</taxon>
        <taxon>Soboliphyme</taxon>
    </lineage>
</organism>
<proteinExistence type="predicted"/>
<evidence type="ECO:0000313" key="4">
    <source>
        <dbReference type="WBParaSite" id="SBAD_0000494501-mRNA-1"/>
    </source>
</evidence>
<gene>
    <name evidence="2" type="ORF">SBAD_LOCUS4749</name>
</gene>
<dbReference type="AlphaFoldDB" id="A0A183IMA3"/>
<evidence type="ECO:0000256" key="1">
    <source>
        <dbReference type="SAM" id="MobiDB-lite"/>
    </source>
</evidence>
<feature type="compositionally biased region" description="Basic residues" evidence="1">
    <location>
        <begin position="307"/>
        <end position="322"/>
    </location>
</feature>
<accession>A0A183IMA3</accession>